<evidence type="ECO:0000256" key="5">
    <source>
        <dbReference type="ARBA" id="ARBA00022723"/>
    </source>
</evidence>
<dbReference type="PANTHER" id="PTHR10509:SF34">
    <property type="entry name" value="TAPETUM-SPECIFIC METHYLTRANSFERASE 1"/>
    <property type="match status" value="1"/>
</dbReference>
<comment type="caution">
    <text evidence="7">The sequence shown here is derived from an EMBL/GenBank/DDBJ whole genome shotgun (WGS) entry which is preliminary data.</text>
</comment>
<dbReference type="GO" id="GO:0008171">
    <property type="term" value="F:O-methyltransferase activity"/>
    <property type="evidence" value="ECO:0007669"/>
    <property type="project" value="InterPro"/>
</dbReference>
<gene>
    <name evidence="7" type="ORF">HS088_TW11G00606</name>
</gene>
<evidence type="ECO:0000256" key="3">
    <source>
        <dbReference type="ARBA" id="ARBA00022679"/>
    </source>
</evidence>
<evidence type="ECO:0000256" key="2">
    <source>
        <dbReference type="ARBA" id="ARBA00022603"/>
    </source>
</evidence>
<comment type="function">
    <text evidence="1">Methylates caffeoyl-CoA to feruloyl-CoA and 5-hydroxyferuloyl-CoA to sinapoyl-CoA. Plays a role in the synthesis of feruloylated polysaccharides. Involved in the reinforcement of the plant cell wall. Also involved in the responding to wounding or pathogen challenge by the increased formation of cell wall-bound ferulic acid polymers.</text>
</comment>
<dbReference type="AlphaFoldDB" id="A0A7J7D2F1"/>
<dbReference type="FunCoup" id="A0A7J7D2F1">
    <property type="interactions" value="632"/>
</dbReference>
<keyword evidence="3 7" id="KW-0808">Transferase</keyword>
<comment type="similarity">
    <text evidence="6">Belongs to the class I-like SAM-binding methyltransferase superfamily. Cation-dependent O-methyltransferase family.</text>
</comment>
<dbReference type="PROSITE" id="PS51682">
    <property type="entry name" value="SAM_OMT_I"/>
    <property type="match status" value="1"/>
</dbReference>
<keyword evidence="8" id="KW-1185">Reference proteome</keyword>
<accession>A0A7J7D2F1</accession>
<dbReference type="EMBL" id="JAAARO010000011">
    <property type="protein sequence ID" value="KAF5740535.1"/>
    <property type="molecule type" value="Genomic_DNA"/>
</dbReference>
<dbReference type="InterPro" id="IPR002935">
    <property type="entry name" value="SAM_O-MeTrfase"/>
</dbReference>
<dbReference type="Proteomes" id="UP000593562">
    <property type="component" value="Unassembled WGS sequence"/>
</dbReference>
<dbReference type="Gene3D" id="3.40.50.150">
    <property type="entry name" value="Vaccinia Virus protein VP39"/>
    <property type="match status" value="1"/>
</dbReference>
<evidence type="ECO:0000256" key="4">
    <source>
        <dbReference type="ARBA" id="ARBA00022691"/>
    </source>
</evidence>
<keyword evidence="5" id="KW-0479">Metal-binding</keyword>
<reference evidence="7 8" key="1">
    <citation type="journal article" date="2020" name="Nat. Commun.">
        <title>Genome of Tripterygium wilfordii and identification of cytochrome P450 involved in triptolide biosynthesis.</title>
        <authorList>
            <person name="Tu L."/>
            <person name="Su P."/>
            <person name="Zhang Z."/>
            <person name="Gao L."/>
            <person name="Wang J."/>
            <person name="Hu T."/>
            <person name="Zhou J."/>
            <person name="Zhang Y."/>
            <person name="Zhao Y."/>
            <person name="Liu Y."/>
            <person name="Song Y."/>
            <person name="Tong Y."/>
            <person name="Lu Y."/>
            <person name="Yang J."/>
            <person name="Xu C."/>
            <person name="Jia M."/>
            <person name="Peters R.J."/>
            <person name="Huang L."/>
            <person name="Gao W."/>
        </authorList>
    </citation>
    <scope>NUCLEOTIDE SEQUENCE [LARGE SCALE GENOMIC DNA]</scope>
    <source>
        <strain evidence="8">cv. XIE 37</strain>
        <tissue evidence="7">Leaf</tissue>
    </source>
</reference>
<evidence type="ECO:0000256" key="1">
    <source>
        <dbReference type="ARBA" id="ARBA00002334"/>
    </source>
</evidence>
<dbReference type="InParanoid" id="A0A7J7D2F1"/>
<dbReference type="GO" id="GO:0046872">
    <property type="term" value="F:metal ion binding"/>
    <property type="evidence" value="ECO:0007669"/>
    <property type="project" value="UniProtKB-KW"/>
</dbReference>
<dbReference type="Pfam" id="PF01596">
    <property type="entry name" value="Methyltransf_3"/>
    <property type="match status" value="1"/>
</dbReference>
<organism evidence="7 8">
    <name type="scientific">Tripterygium wilfordii</name>
    <name type="common">Thunder God vine</name>
    <dbReference type="NCBI Taxonomy" id="458696"/>
    <lineage>
        <taxon>Eukaryota</taxon>
        <taxon>Viridiplantae</taxon>
        <taxon>Streptophyta</taxon>
        <taxon>Embryophyta</taxon>
        <taxon>Tracheophyta</taxon>
        <taxon>Spermatophyta</taxon>
        <taxon>Magnoliopsida</taxon>
        <taxon>eudicotyledons</taxon>
        <taxon>Gunneridae</taxon>
        <taxon>Pentapetalae</taxon>
        <taxon>rosids</taxon>
        <taxon>fabids</taxon>
        <taxon>Celastrales</taxon>
        <taxon>Celastraceae</taxon>
        <taxon>Tripterygium</taxon>
    </lineage>
</organism>
<dbReference type="SUPFAM" id="SSF53335">
    <property type="entry name" value="S-adenosyl-L-methionine-dependent methyltransferases"/>
    <property type="match status" value="1"/>
</dbReference>
<dbReference type="GO" id="GO:0008757">
    <property type="term" value="F:S-adenosylmethionine-dependent methyltransferase activity"/>
    <property type="evidence" value="ECO:0007669"/>
    <property type="project" value="TreeGrafter"/>
</dbReference>
<dbReference type="InterPro" id="IPR029063">
    <property type="entry name" value="SAM-dependent_MTases_sf"/>
</dbReference>
<proteinExistence type="inferred from homology"/>
<evidence type="ECO:0000256" key="6">
    <source>
        <dbReference type="ARBA" id="ARBA00023453"/>
    </source>
</evidence>
<evidence type="ECO:0000313" key="7">
    <source>
        <dbReference type="EMBL" id="KAF5740535.1"/>
    </source>
</evidence>
<protein>
    <submittedName>
        <fullName evidence="7">Caffeoyl-CoA O-methyltransferase-like</fullName>
    </submittedName>
</protein>
<dbReference type="InterPro" id="IPR050362">
    <property type="entry name" value="Cation-dep_OMT"/>
</dbReference>
<keyword evidence="2 7" id="KW-0489">Methyltransferase</keyword>
<evidence type="ECO:0000313" key="8">
    <source>
        <dbReference type="Proteomes" id="UP000593562"/>
    </source>
</evidence>
<dbReference type="PANTHER" id="PTHR10509">
    <property type="entry name" value="O-METHYLTRANSFERASE-RELATED"/>
    <property type="match status" value="1"/>
</dbReference>
<dbReference type="GO" id="GO:0032259">
    <property type="term" value="P:methylation"/>
    <property type="evidence" value="ECO:0007669"/>
    <property type="project" value="UniProtKB-KW"/>
</dbReference>
<sequence>MEGFPSKGILQSESLRKYILDTSASPREHEQLKELRKATAEKYGNFVEACVPVDEGQFLSILMKLINAKRTLEVGVFTGYSLLTTALALPDDGLQVTGIDTLTEPFSEVGLPIIRQAGMEHKIKFIHSNAVSALDEILSNEEDTAGFDFAFVDADKANYIRYHEQLMKLVKVGGLIAYDNTLWFGLVSQEEEEVPEHLRDQRKSIMDFNTYISSDPSVEIAQVSIGDGLTLCRRLY</sequence>
<keyword evidence="4" id="KW-0949">S-adenosyl-L-methionine</keyword>
<name>A0A7J7D2F1_TRIWF</name>